<name>A0ABD3MMT0_9STRA</name>
<dbReference type="AlphaFoldDB" id="A0ABD3MMT0"/>
<sequence>MANQSATKAEAACTMSNATASLHRNEQQQRIEDEFSSTAPFSDLCLVSPPPRNHNNNPNSTKRPPRIRSSLTPPPYSEKINRAIRTAECQLDAAVDDMHRYISQGCPDSDTVDRCHLHFNSPDSDYSDDLLSPKVLPNFNSPLNGENLASEFQFDDSNVENEEPNVCKSGGDDEQTHSGCPDKTKTDSTTKPYGRLGCPSSPASNDVDEITIGPGTKGRILRFDGSKFQVWPPLNSSDSGDVSE</sequence>
<protein>
    <submittedName>
        <fullName evidence="2">Uncharacterized protein</fullName>
    </submittedName>
</protein>
<evidence type="ECO:0000256" key="1">
    <source>
        <dbReference type="SAM" id="MobiDB-lite"/>
    </source>
</evidence>
<keyword evidence="3" id="KW-1185">Reference proteome</keyword>
<feature type="region of interest" description="Disordered" evidence="1">
    <location>
        <begin position="41"/>
        <end position="77"/>
    </location>
</feature>
<accession>A0ABD3MMT0</accession>
<dbReference type="Proteomes" id="UP001530400">
    <property type="component" value="Unassembled WGS sequence"/>
</dbReference>
<proteinExistence type="predicted"/>
<evidence type="ECO:0000313" key="3">
    <source>
        <dbReference type="Proteomes" id="UP001530400"/>
    </source>
</evidence>
<feature type="region of interest" description="Disordered" evidence="1">
    <location>
        <begin position="157"/>
        <end position="218"/>
    </location>
</feature>
<organism evidence="2 3">
    <name type="scientific">Cyclotella atomus</name>
    <dbReference type="NCBI Taxonomy" id="382360"/>
    <lineage>
        <taxon>Eukaryota</taxon>
        <taxon>Sar</taxon>
        <taxon>Stramenopiles</taxon>
        <taxon>Ochrophyta</taxon>
        <taxon>Bacillariophyta</taxon>
        <taxon>Coscinodiscophyceae</taxon>
        <taxon>Thalassiosirophycidae</taxon>
        <taxon>Stephanodiscales</taxon>
        <taxon>Stephanodiscaceae</taxon>
        <taxon>Cyclotella</taxon>
    </lineage>
</organism>
<comment type="caution">
    <text evidence="2">The sequence shown here is derived from an EMBL/GenBank/DDBJ whole genome shotgun (WGS) entry which is preliminary data.</text>
</comment>
<feature type="compositionally biased region" description="Basic and acidic residues" evidence="1">
    <location>
        <begin position="170"/>
        <end position="188"/>
    </location>
</feature>
<gene>
    <name evidence="2" type="ORF">ACHAWO_009296</name>
</gene>
<dbReference type="EMBL" id="JALLPJ020001406">
    <property type="protein sequence ID" value="KAL3765219.1"/>
    <property type="molecule type" value="Genomic_DNA"/>
</dbReference>
<reference evidence="2 3" key="1">
    <citation type="submission" date="2024-10" db="EMBL/GenBank/DDBJ databases">
        <title>Updated reference genomes for cyclostephanoid diatoms.</title>
        <authorList>
            <person name="Roberts W.R."/>
            <person name="Alverson A.J."/>
        </authorList>
    </citation>
    <scope>NUCLEOTIDE SEQUENCE [LARGE SCALE GENOMIC DNA]</scope>
    <source>
        <strain evidence="2 3">AJA010-31</strain>
    </source>
</reference>
<evidence type="ECO:0000313" key="2">
    <source>
        <dbReference type="EMBL" id="KAL3765219.1"/>
    </source>
</evidence>